<dbReference type="InterPro" id="IPR014824">
    <property type="entry name" value="Nfu/NifU_N"/>
</dbReference>
<feature type="domain" description="Scaffold protein Nfu/NifU N-terminal" evidence="3">
    <location>
        <begin position="59"/>
        <end position="150"/>
    </location>
</feature>
<dbReference type="RefSeq" id="XP_064854547.1">
    <property type="nucleotide sequence ID" value="XM_064998475.1"/>
</dbReference>
<feature type="region of interest" description="Disordered" evidence="2">
    <location>
        <begin position="248"/>
        <end position="283"/>
    </location>
</feature>
<dbReference type="SUPFAM" id="SSF117916">
    <property type="entry name" value="Fe-S cluster assembly (FSCA) domain-like"/>
    <property type="match status" value="1"/>
</dbReference>
<evidence type="ECO:0000313" key="4">
    <source>
        <dbReference type="EMBL" id="GMM37551.1"/>
    </source>
</evidence>
<dbReference type="Pfam" id="PF08712">
    <property type="entry name" value="Nfu_N"/>
    <property type="match status" value="1"/>
</dbReference>
<comment type="caution">
    <text evidence="4">The sequence shown here is derived from an EMBL/GenBank/DDBJ whole genome shotgun (WGS) entry which is preliminary data.</text>
</comment>
<dbReference type="FunFam" id="3.30.300.130:FF:000001">
    <property type="entry name" value="NFU1 iron-sulfur cluster scaffold"/>
    <property type="match status" value="1"/>
</dbReference>
<dbReference type="GO" id="GO:0005506">
    <property type="term" value="F:iron ion binding"/>
    <property type="evidence" value="ECO:0007669"/>
    <property type="project" value="InterPro"/>
</dbReference>
<reference evidence="4 5" key="1">
    <citation type="journal article" date="2023" name="Elife">
        <title>Identification of key yeast species and microbe-microbe interactions impacting larval growth of Drosophila in the wild.</title>
        <authorList>
            <person name="Mure A."/>
            <person name="Sugiura Y."/>
            <person name="Maeda R."/>
            <person name="Honda K."/>
            <person name="Sakurai N."/>
            <person name="Takahashi Y."/>
            <person name="Watada M."/>
            <person name="Katoh T."/>
            <person name="Gotoh A."/>
            <person name="Gotoh Y."/>
            <person name="Taniguchi I."/>
            <person name="Nakamura K."/>
            <person name="Hayashi T."/>
            <person name="Katayama T."/>
            <person name="Uemura T."/>
            <person name="Hattori Y."/>
        </authorList>
    </citation>
    <scope>NUCLEOTIDE SEQUENCE [LARGE SCALE GENOMIC DNA]</scope>
    <source>
        <strain evidence="4 5">SC-9</strain>
    </source>
</reference>
<dbReference type="GO" id="GO:0005739">
    <property type="term" value="C:mitochondrion"/>
    <property type="evidence" value="ECO:0007669"/>
    <property type="project" value="TreeGrafter"/>
</dbReference>
<keyword evidence="5" id="KW-1185">Reference proteome</keyword>
<dbReference type="InterPro" id="IPR036498">
    <property type="entry name" value="Nfu/NifU_N_sf"/>
</dbReference>
<dbReference type="SUPFAM" id="SSF110836">
    <property type="entry name" value="Hypothetical protein SAV1430"/>
    <property type="match status" value="1"/>
</dbReference>
<dbReference type="Gene3D" id="3.30.300.130">
    <property type="entry name" value="Fe-S cluster assembly (FSCA)"/>
    <property type="match status" value="1"/>
</dbReference>
<dbReference type="GO" id="GO:0016226">
    <property type="term" value="P:iron-sulfur cluster assembly"/>
    <property type="evidence" value="ECO:0007669"/>
    <property type="project" value="InterPro"/>
</dbReference>
<dbReference type="InterPro" id="IPR034904">
    <property type="entry name" value="FSCA_dom_sf"/>
</dbReference>
<dbReference type="InterPro" id="IPR001075">
    <property type="entry name" value="NIF_FeS_clus_asmbl_NifU_C"/>
</dbReference>
<dbReference type="SMART" id="SM00932">
    <property type="entry name" value="Nfu_N"/>
    <property type="match status" value="1"/>
</dbReference>
<dbReference type="Gene3D" id="3.30.1370.70">
    <property type="entry name" value="Scaffold protein Nfu/NifU, N-terminal domain"/>
    <property type="match status" value="1"/>
</dbReference>
<dbReference type="GeneID" id="90075526"/>
<evidence type="ECO:0000259" key="3">
    <source>
        <dbReference type="SMART" id="SM00932"/>
    </source>
</evidence>
<evidence type="ECO:0000256" key="2">
    <source>
        <dbReference type="SAM" id="MobiDB-lite"/>
    </source>
</evidence>
<dbReference type="EMBL" id="BTFZ01000012">
    <property type="protein sequence ID" value="GMM37551.1"/>
    <property type="molecule type" value="Genomic_DNA"/>
</dbReference>
<name>A0AAV5QSP3_9ASCO</name>
<dbReference type="PANTHER" id="PTHR11178">
    <property type="entry name" value="IRON-SULFUR CLUSTER SCAFFOLD PROTEIN NFU-RELATED"/>
    <property type="match status" value="1"/>
</dbReference>
<comment type="similarity">
    <text evidence="1">Belongs to the NifU family.</text>
</comment>
<protein>
    <submittedName>
        <fullName evidence="4">Nfu1 protein</fullName>
    </submittedName>
</protein>
<organism evidence="4 5">
    <name type="scientific">Saccharomycopsis crataegensis</name>
    <dbReference type="NCBI Taxonomy" id="43959"/>
    <lineage>
        <taxon>Eukaryota</taxon>
        <taxon>Fungi</taxon>
        <taxon>Dikarya</taxon>
        <taxon>Ascomycota</taxon>
        <taxon>Saccharomycotina</taxon>
        <taxon>Saccharomycetes</taxon>
        <taxon>Saccharomycopsidaceae</taxon>
        <taxon>Saccharomycopsis</taxon>
    </lineage>
</organism>
<gene>
    <name evidence="4" type="ORF">DASC09_048760</name>
</gene>
<dbReference type="PANTHER" id="PTHR11178:SF1">
    <property type="entry name" value="NFU1 IRON-SULFUR CLUSTER SCAFFOLD HOMOLOG, MITOCHONDRIAL"/>
    <property type="match status" value="1"/>
</dbReference>
<dbReference type="Proteomes" id="UP001360560">
    <property type="component" value="Unassembled WGS sequence"/>
</dbReference>
<accession>A0AAV5QSP3</accession>
<evidence type="ECO:0000313" key="5">
    <source>
        <dbReference type="Proteomes" id="UP001360560"/>
    </source>
</evidence>
<feature type="compositionally biased region" description="Basic and acidic residues" evidence="2">
    <location>
        <begin position="252"/>
        <end position="261"/>
    </location>
</feature>
<dbReference type="GO" id="GO:0051536">
    <property type="term" value="F:iron-sulfur cluster binding"/>
    <property type="evidence" value="ECO:0007669"/>
    <property type="project" value="InterPro"/>
</dbReference>
<dbReference type="Pfam" id="PF01106">
    <property type="entry name" value="NifU"/>
    <property type="match status" value="1"/>
</dbReference>
<evidence type="ECO:0000256" key="1">
    <source>
        <dbReference type="ARBA" id="ARBA00006420"/>
    </source>
</evidence>
<proteinExistence type="inferred from homology"/>
<dbReference type="AlphaFoldDB" id="A0AAV5QSP3"/>
<sequence length="283" mass="31951">MLSYYRQLSILSRSLNRGYRPATSSPRWFSSLHQNVSPRIQVRAPSPVARLISIRSLFIRTVETPNEDALKFLPSVQILPETTSQTLEYLSGRDAFNSPLVRKLFTIDGISSVMLGPNFITIEKSRDLDIDWAILKPEIFSTLTDFLSSGEPIIDPDAIMEEDVGFNEEDDEVVGMIKELMFTRIRPAIQEDGGDIEFVEFREDSGTVVIRLRGACRSCDSSSITLKNGIEAMLKHYIEEVQEVIQMEEQTEEKVEKEEPKPSGLNLSPTKRVGAEEEVPPIL</sequence>